<evidence type="ECO:0000313" key="8">
    <source>
        <dbReference type="Proteomes" id="UP000663823"/>
    </source>
</evidence>
<comment type="subcellular location">
    <subcellularLocation>
        <location evidence="1">Endoplasmic reticulum membrane</location>
        <topology evidence="1">Single-pass type II membrane protein</topology>
    </subcellularLocation>
</comment>
<accession>A0A818H0F7</accession>
<dbReference type="SUPFAM" id="SSF53448">
    <property type="entry name" value="Nucleotide-diphospho-sugar transferases"/>
    <property type="match status" value="1"/>
</dbReference>
<dbReference type="GO" id="GO:1901135">
    <property type="term" value="P:carbohydrate derivative metabolic process"/>
    <property type="evidence" value="ECO:0007669"/>
    <property type="project" value="UniProtKB-ARBA"/>
</dbReference>
<feature type="domain" description="Glycosyl transferase 64" evidence="6">
    <location>
        <begin position="256"/>
        <end position="314"/>
    </location>
</feature>
<evidence type="ECO:0000256" key="1">
    <source>
        <dbReference type="ARBA" id="ARBA00004648"/>
    </source>
</evidence>
<dbReference type="InterPro" id="IPR004263">
    <property type="entry name" value="Exostosin"/>
</dbReference>
<dbReference type="PANTHER" id="PTHR48261">
    <property type="entry name" value="ACETYLGLUCOSAMINYLTRANSFERASE"/>
    <property type="match status" value="1"/>
</dbReference>
<evidence type="ECO:0000313" key="7">
    <source>
        <dbReference type="EMBL" id="CAF3498732.1"/>
    </source>
</evidence>
<dbReference type="GO" id="GO:0005789">
    <property type="term" value="C:endoplasmic reticulum membrane"/>
    <property type="evidence" value="ECO:0007669"/>
    <property type="project" value="UniProtKB-SubCell"/>
</dbReference>
<protein>
    <recommendedName>
        <fullName evidence="6">Glycosyl transferase 64 domain-containing protein</fullName>
    </recommendedName>
</protein>
<comment type="similarity">
    <text evidence="2">Belongs to the glycosyltransferase 47 family.</text>
</comment>
<dbReference type="AlphaFoldDB" id="A0A818H0F7"/>
<sequence length="349" mass="39897">MVNVSKTCDYIFTHDDDLTFHIKQKFNVSETSLSNLLISILKTYRPAIAGFPWSVGDKSILAMKELAAVYKNEAITPLTGFDNGMVIYHKSIVNFFIPFSPRGEGGFRGEWTLCAHFLQMFANLLFGKYAIRLNMFEHNNSINIDSVPHQNKFTQRTRIENGVAIPIHILKMKNNSLNNRFYPYKEIRTDCIINMDDDWDMPYSHMAFAIDTWRGHFFNNLVGFSHQGRNHIQVNINGTRQYVYSNKLLVPRQKAFYIANATKQGPVVIDASAKAYNFGGLWKRPTHMKTRTVCLNKFVKIFGRMPLKYTMTTTDKGKCEDASKNHLNDLVLNPFAESGITLVAAANLK</sequence>
<reference evidence="7" key="1">
    <citation type="submission" date="2021-02" db="EMBL/GenBank/DDBJ databases">
        <authorList>
            <person name="Nowell W R."/>
        </authorList>
    </citation>
    <scope>NUCLEOTIDE SEQUENCE</scope>
</reference>
<dbReference type="Gene3D" id="3.90.550.10">
    <property type="entry name" value="Spore Coat Polysaccharide Biosynthesis Protein SpsA, Chain A"/>
    <property type="match status" value="2"/>
</dbReference>
<dbReference type="Pfam" id="PF09258">
    <property type="entry name" value="Glyco_transf_64"/>
    <property type="match status" value="2"/>
</dbReference>
<dbReference type="GO" id="GO:0016757">
    <property type="term" value="F:glycosyltransferase activity"/>
    <property type="evidence" value="ECO:0007669"/>
    <property type="project" value="InterPro"/>
</dbReference>
<organism evidence="7 8">
    <name type="scientific">Rotaria sordida</name>
    <dbReference type="NCBI Taxonomy" id="392033"/>
    <lineage>
        <taxon>Eukaryota</taxon>
        <taxon>Metazoa</taxon>
        <taxon>Spiralia</taxon>
        <taxon>Gnathifera</taxon>
        <taxon>Rotifera</taxon>
        <taxon>Eurotatoria</taxon>
        <taxon>Bdelloidea</taxon>
        <taxon>Philodinida</taxon>
        <taxon>Philodinidae</taxon>
        <taxon>Rotaria</taxon>
    </lineage>
</organism>
<dbReference type="InterPro" id="IPR015338">
    <property type="entry name" value="GT64_dom"/>
</dbReference>
<feature type="domain" description="Glycosyl transferase 64" evidence="6">
    <location>
        <begin position="153"/>
        <end position="245"/>
    </location>
</feature>
<evidence type="ECO:0000259" key="6">
    <source>
        <dbReference type="Pfam" id="PF09258"/>
    </source>
</evidence>
<evidence type="ECO:0000256" key="2">
    <source>
        <dbReference type="ARBA" id="ARBA00010271"/>
    </source>
</evidence>
<comment type="caution">
    <text evidence="7">The sequence shown here is derived from an EMBL/GenBank/DDBJ whole genome shotgun (WGS) entry which is preliminary data.</text>
</comment>
<proteinExistence type="inferred from homology"/>
<evidence type="ECO:0000256" key="4">
    <source>
        <dbReference type="ARBA" id="ARBA00023136"/>
    </source>
</evidence>
<dbReference type="PANTHER" id="PTHR48261:SF2">
    <property type="entry name" value="ACETYLGLUCOSAMINYLTRANSFERASE"/>
    <property type="match status" value="1"/>
</dbReference>
<dbReference type="Proteomes" id="UP000663823">
    <property type="component" value="Unassembled WGS sequence"/>
</dbReference>
<name>A0A818H0F7_9BILA</name>
<evidence type="ECO:0000256" key="3">
    <source>
        <dbReference type="ARBA" id="ARBA00022679"/>
    </source>
</evidence>
<keyword evidence="3" id="KW-0808">Transferase</keyword>
<keyword evidence="5" id="KW-1015">Disulfide bond</keyword>
<evidence type="ECO:0000256" key="5">
    <source>
        <dbReference type="ARBA" id="ARBA00023157"/>
    </source>
</evidence>
<gene>
    <name evidence="7" type="ORF">OTI717_LOCUS1579</name>
</gene>
<keyword evidence="4" id="KW-0472">Membrane</keyword>
<dbReference type="InterPro" id="IPR029044">
    <property type="entry name" value="Nucleotide-diphossugar_trans"/>
</dbReference>
<dbReference type="EMBL" id="CAJOAX010000069">
    <property type="protein sequence ID" value="CAF3498732.1"/>
    <property type="molecule type" value="Genomic_DNA"/>
</dbReference>